<dbReference type="Proteomes" id="UP000281553">
    <property type="component" value="Unassembled WGS sequence"/>
</dbReference>
<protein>
    <submittedName>
        <fullName evidence="1">Uncharacterized protein</fullName>
    </submittedName>
</protein>
<evidence type="ECO:0000313" key="2">
    <source>
        <dbReference type="Proteomes" id="UP000281553"/>
    </source>
</evidence>
<gene>
    <name evidence="1" type="ORF">DILT_LOCUS18836</name>
</gene>
<dbReference type="EMBL" id="UYRU01104801">
    <property type="protein sequence ID" value="VDN42491.1"/>
    <property type="molecule type" value="Genomic_DNA"/>
</dbReference>
<dbReference type="OrthoDB" id="5954824at2759"/>
<accession>A0A3P7PHU7</accession>
<proteinExistence type="predicted"/>
<reference evidence="1 2" key="1">
    <citation type="submission" date="2018-11" db="EMBL/GenBank/DDBJ databases">
        <authorList>
            <consortium name="Pathogen Informatics"/>
        </authorList>
    </citation>
    <scope>NUCLEOTIDE SEQUENCE [LARGE SCALE GENOMIC DNA]</scope>
</reference>
<dbReference type="AlphaFoldDB" id="A0A3P7PHU7"/>
<keyword evidence="2" id="KW-1185">Reference proteome</keyword>
<name>A0A3P7PHU7_DIBLA</name>
<organism evidence="1 2">
    <name type="scientific">Dibothriocephalus latus</name>
    <name type="common">Fish tapeworm</name>
    <name type="synonym">Diphyllobothrium latum</name>
    <dbReference type="NCBI Taxonomy" id="60516"/>
    <lineage>
        <taxon>Eukaryota</taxon>
        <taxon>Metazoa</taxon>
        <taxon>Spiralia</taxon>
        <taxon>Lophotrochozoa</taxon>
        <taxon>Platyhelminthes</taxon>
        <taxon>Cestoda</taxon>
        <taxon>Eucestoda</taxon>
        <taxon>Diphyllobothriidea</taxon>
        <taxon>Diphyllobothriidae</taxon>
        <taxon>Dibothriocephalus</taxon>
    </lineage>
</organism>
<evidence type="ECO:0000313" key="1">
    <source>
        <dbReference type="EMBL" id="VDN42491.1"/>
    </source>
</evidence>
<sequence length="166" mass="17833">MNFATSAANQLAQTAPLNLSTERPLCGAFSSGFQSTCFAGLSWALRQSSFNTALLNIQSPFLTDLPSPLRLPSAAPLTMGCTEADFSYQEFSSIDSPPATDWGALSKWLDLQSGGGPPSPEFKLADGSQVEEEPKPNFNYIGELRQFRKNNASSAGKNRSDFAAEI</sequence>